<gene>
    <name evidence="4" type="primary">fabG_3</name>
    <name evidence="4" type="ORF">CMsap09_01590</name>
</gene>
<reference evidence="4 5" key="1">
    <citation type="submission" date="2016-08" db="EMBL/GenBank/DDBJ databases">
        <title>Genome sequence of Clavibacter michiganensis spp. strain CASJ009.</title>
        <authorList>
            <person name="Thapa S.P."/>
            <person name="Coaker G."/>
        </authorList>
    </citation>
    <scope>NUCLEOTIDE SEQUENCE [LARGE SCALE GENOMIC DNA]</scope>
    <source>
        <strain evidence="4">CASJ009</strain>
    </source>
</reference>
<proteinExistence type="inferred from homology"/>
<dbReference type="Proteomes" id="UP000195106">
    <property type="component" value="Unassembled WGS sequence"/>
</dbReference>
<accession>A0A251XPX3</accession>
<dbReference type="PANTHER" id="PTHR43976:SF16">
    <property type="entry name" value="SHORT-CHAIN DEHYDROGENASE_REDUCTASE FAMILY PROTEIN"/>
    <property type="match status" value="1"/>
</dbReference>
<dbReference type="PROSITE" id="PS00061">
    <property type="entry name" value="ADH_SHORT"/>
    <property type="match status" value="1"/>
</dbReference>
<dbReference type="AlphaFoldDB" id="A0A251XPX3"/>
<dbReference type="PRINTS" id="PR00081">
    <property type="entry name" value="GDHRDH"/>
</dbReference>
<sequence length="279" mass="30017">MSTNVWFITGAGRGMGIDLAKAALDAGHQVVGTARDAAKVTEALGEQENLLAVSLDVTRPDTIQAAVDAAVERFGRIDVLVNNAGNFYAGYFEEISDAQMRQQMETNFFGPLNVTRAILPVMRQQRSGKVVSFSSAAGIIGQEFCAAYAASKFAIEGWMESLRFDVAPYGITTTIVEPGFFRTELLTEGSSLWPELSIEDYAERTEQTIAAWKSMNGQQGGDPAKLGRALVEIVALDEPPLRFIAGADAVAGVEQKARDLLAQADAHRDLSSNLDHDAA</sequence>
<dbReference type="InterPro" id="IPR051911">
    <property type="entry name" value="SDR_oxidoreductase"/>
</dbReference>
<evidence type="ECO:0000313" key="4">
    <source>
        <dbReference type="EMBL" id="OUE07612.1"/>
    </source>
</evidence>
<keyword evidence="2" id="KW-0560">Oxidoreductase</keyword>
<dbReference type="PANTHER" id="PTHR43976">
    <property type="entry name" value="SHORT CHAIN DEHYDROGENASE"/>
    <property type="match status" value="1"/>
</dbReference>
<dbReference type="InterPro" id="IPR002347">
    <property type="entry name" value="SDR_fam"/>
</dbReference>
<evidence type="ECO:0000256" key="1">
    <source>
        <dbReference type="ARBA" id="ARBA00006484"/>
    </source>
</evidence>
<evidence type="ECO:0000313" key="5">
    <source>
        <dbReference type="Proteomes" id="UP000195106"/>
    </source>
</evidence>
<organism evidence="4 5">
    <name type="scientific">Clavibacter michiganensis</name>
    <dbReference type="NCBI Taxonomy" id="28447"/>
    <lineage>
        <taxon>Bacteria</taxon>
        <taxon>Bacillati</taxon>
        <taxon>Actinomycetota</taxon>
        <taxon>Actinomycetes</taxon>
        <taxon>Micrococcales</taxon>
        <taxon>Microbacteriaceae</taxon>
        <taxon>Clavibacter</taxon>
    </lineage>
</organism>
<dbReference type="SUPFAM" id="SSF51735">
    <property type="entry name" value="NAD(P)-binding Rossmann-fold domains"/>
    <property type="match status" value="1"/>
</dbReference>
<name>A0A251XPX3_9MICO</name>
<dbReference type="GO" id="GO:0016491">
    <property type="term" value="F:oxidoreductase activity"/>
    <property type="evidence" value="ECO:0007669"/>
    <property type="project" value="UniProtKB-KW"/>
</dbReference>
<dbReference type="InterPro" id="IPR036291">
    <property type="entry name" value="NAD(P)-bd_dom_sf"/>
</dbReference>
<evidence type="ECO:0000256" key="3">
    <source>
        <dbReference type="RuleBase" id="RU000363"/>
    </source>
</evidence>
<evidence type="ECO:0000256" key="2">
    <source>
        <dbReference type="ARBA" id="ARBA00023002"/>
    </source>
</evidence>
<dbReference type="InterPro" id="IPR020904">
    <property type="entry name" value="Sc_DH/Rdtase_CS"/>
</dbReference>
<protein>
    <submittedName>
        <fullName evidence="4">3-oxoacyl-[acyl-carrier-protein] reductase FabG</fullName>
    </submittedName>
</protein>
<dbReference type="PRINTS" id="PR00080">
    <property type="entry name" value="SDRFAMILY"/>
</dbReference>
<dbReference type="Pfam" id="PF00106">
    <property type="entry name" value="adh_short"/>
    <property type="match status" value="1"/>
</dbReference>
<comment type="similarity">
    <text evidence="1 3">Belongs to the short-chain dehydrogenases/reductases (SDR) family.</text>
</comment>
<dbReference type="CDD" id="cd05374">
    <property type="entry name" value="17beta-HSD-like_SDR_c"/>
    <property type="match status" value="1"/>
</dbReference>
<dbReference type="EMBL" id="MDHJ01000001">
    <property type="protein sequence ID" value="OUE07612.1"/>
    <property type="molecule type" value="Genomic_DNA"/>
</dbReference>
<dbReference type="Gene3D" id="3.40.50.720">
    <property type="entry name" value="NAD(P)-binding Rossmann-like Domain"/>
    <property type="match status" value="1"/>
</dbReference>
<comment type="caution">
    <text evidence="4">The sequence shown here is derived from an EMBL/GenBank/DDBJ whole genome shotgun (WGS) entry which is preliminary data.</text>
</comment>